<dbReference type="InterPro" id="IPR012910">
    <property type="entry name" value="Plug_dom"/>
</dbReference>
<evidence type="ECO:0000313" key="4">
    <source>
        <dbReference type="EMBL" id="MFC6997276.1"/>
    </source>
</evidence>
<keyword evidence="2" id="KW-0732">Signal</keyword>
<dbReference type="Proteomes" id="UP001596405">
    <property type="component" value="Unassembled WGS sequence"/>
</dbReference>
<evidence type="ECO:0000313" key="5">
    <source>
        <dbReference type="Proteomes" id="UP001596405"/>
    </source>
</evidence>
<dbReference type="SUPFAM" id="SSF49464">
    <property type="entry name" value="Carboxypeptidase regulatory domain-like"/>
    <property type="match status" value="1"/>
</dbReference>
<sequence>MPLPRRLPFQLLLLSCCLFFAFSAYGQQNLANSRTTSYFTYVYKITDAEAKTLYKKGVQATKQSYFHTAIDSFPTHQIYSKPLAQGHYLFTYASGPELVFELRSQSNLEMKLLQNQIDLAVVVHDSQGNLISDANVWVKKKRIPFDKATQTYRLAKAKKEGLLAVEHQGFTFYQPLDRNSQTPPLYRKILYYVPVYYLYKPFQDIIRSLDNHEPTGVVRTVFSLFEDDYKREGDEKYKGFLIFNKPMYQPGDTVRYKAFILKKNNNKLYKKPLVASIYTSEKTKIVGRLTPYRPGAYEGSFVLHDSLQLKLDSYVYLNLEQERKWYDLEVMDGSFRYEEYELKENNFELRLKHQEHTTGKTNQVIMQGKDANGLNLPDARVELTVLSSQVIKTDQASVFVPDTLWTHSQPLNATGETTLDLPPSIFPKASMKYQIHAAFLNSSNERSTKNVSGIYLYQKGQLQLSLLQDSLKANYLEGDSTVTKEAVLTLLNKEGQRLQEKKVTLPTKFPLHPYASIYELRSGELLTALNAADKGANINFMADRSQDSIYFSLQNPRKLPFWYFVYRKNNLIARGQDTTAQWSFTRKLQGDETYHVSLQYVWAGEVKQEEYGNPYREKELDVAVMVPPTVYPGQQTQVTVAVTDAKGKPAPKVDLTAYAITSKFKNTSPPTVPFFGYYKGRKARSKFKLDNIKTREEQKLNWEHWSREMGLDTLAYYQLLYPPTGFFTNYSPAPDSLTQFAPFVVDSGRVADVHVVYVDEVPVYFSGTDVKPAYSFPADSGYHTIKLRTDQYLITLDSVFFMAKQKLVLSVDQNKMYQWRANAEKHQLSTQERKNLSNYLLPVEQNFYGGIIYLHQGNRVQLLPARPDYYRTNTSRTQRYPTLLAGPFRPDSLYFRHLGNFTTGFVPEPNYTHRFEPCLLKMREKQTLPDHVYLSRYSKDKLTPADFTQTLLTDSTLRKLWLAQDELRWLNEVSYPTSRHTSAQGLGRLSWQLDSTFKQAPTYAFLYQPQQPTDSVKIFRGDTRSVSHLMPGTYRFLLIFPDEKQLSTQVAIQADGVLHINFSSAQLKDADVQSRALTKLVQQKILATKAMVLEAQKPKPIAPPKVTPLTSGAGLYNHTIIGTVTDAETREALPGVTVVLKGTTIGAATDLSGQYTINAPANGTLVFSYIGYMPHEVAIQGKSAIHAKLMADVMALQEVVVVGYGTVERKSLTGSITTVNLSGTVAGVAVGQPGANINIRGISSIDATKQPLLIVDGVPFSGNLDDLKPNDLASVSVLKDAAATAIYGAAGANGVIIITTQKGKEQAEQALAQTGDTDPANSIRSYFSDYAFWQPRLTTDKQGKATFPVTFPGDVTSWKANVLAMDGNKRSGQTSTEIRSFKAMMATLSGPRFLIEGDKAQIIGKAVNYFPDTAAVKTTFAFNGSTLREQQLKLDRVYADTFMIQAPAVAPDSVELMFMLRQGNGFSDGERRHIGVYKKGVVERQGQFLNLHSDTTVTLTFDPAKGPVHFYAQDNLLQVMLNEIDYLHRYEYWCNEQAASKLIGLLWEKRIRENLGQPFEHDRMVRRLIKFLEKTQKQDGTWSWWATGPAYIWISHHVTEALVMAQADGYNTSFKKPQLIEYLTYELEKKDAQDKVRALEILQQLEAKVDFPAYVSKLEKQTELTLEEQLRLTRLRQQLKLPAPLDTLQKHRQRTMQGGLFWGEEKSNLINNHISNTLLAYDILKAAGGHEQELRQILAYLLSERKTGHWRNTYESARILETLLPDVMQDNSSTPENALVLTGDLNTTLSRFPADTTFTPTQPLTLRKQGSLPLYLTAYQNEWVAQPTRVEKDFVVRTSFANFTQAKAALDAGKPVDLVVEVEVKADASFVMIEVPIPAGCTYDSKSTWGPNEAHREYFRNKVSIFSNHLSKGHYTFTIKLLPRYKGTYTLNPARAELMYFPTFFGREAAKEVEVK</sequence>
<evidence type="ECO:0000256" key="1">
    <source>
        <dbReference type="PROSITE-ProRule" id="PRU01360"/>
    </source>
</evidence>
<dbReference type="Pfam" id="PF00207">
    <property type="entry name" value="A2M"/>
    <property type="match status" value="1"/>
</dbReference>
<dbReference type="SMART" id="SM01360">
    <property type="entry name" value="A2M"/>
    <property type="match status" value="1"/>
</dbReference>
<comment type="subcellular location">
    <subcellularLocation>
        <location evidence="1">Cell outer membrane</location>
        <topology evidence="1">Multi-pass membrane protein</topology>
    </subcellularLocation>
</comment>
<dbReference type="InterPro" id="IPR008969">
    <property type="entry name" value="CarboxyPept-like_regulatory"/>
</dbReference>
<dbReference type="Gene3D" id="2.170.130.10">
    <property type="entry name" value="TonB-dependent receptor, plug domain"/>
    <property type="match status" value="1"/>
</dbReference>
<feature type="domain" description="Alpha-2-macroglobulin" evidence="3">
    <location>
        <begin position="1331"/>
        <end position="1420"/>
    </location>
</feature>
<accession>A0ABW2DKJ1</accession>
<dbReference type="Pfam" id="PF07715">
    <property type="entry name" value="Plug"/>
    <property type="match status" value="1"/>
</dbReference>
<dbReference type="SUPFAM" id="SSF56935">
    <property type="entry name" value="Porins"/>
    <property type="match status" value="1"/>
</dbReference>
<feature type="chain" id="PRO_5047422273" evidence="2">
    <location>
        <begin position="27"/>
        <end position="1956"/>
    </location>
</feature>
<dbReference type="RefSeq" id="WP_066615472.1">
    <property type="nucleotide sequence ID" value="NZ_JBHSYQ010000003.1"/>
</dbReference>
<evidence type="ECO:0000256" key="2">
    <source>
        <dbReference type="SAM" id="SignalP"/>
    </source>
</evidence>
<evidence type="ECO:0000259" key="3">
    <source>
        <dbReference type="SMART" id="SM01360"/>
    </source>
</evidence>
<dbReference type="PANTHER" id="PTHR40094">
    <property type="entry name" value="ALPHA-2-MACROGLOBULIN HOMOLOG"/>
    <property type="match status" value="1"/>
</dbReference>
<feature type="signal peptide" evidence="2">
    <location>
        <begin position="1"/>
        <end position="26"/>
    </location>
</feature>
<dbReference type="NCBIfam" id="TIGR04057">
    <property type="entry name" value="SusC_RagA_signa"/>
    <property type="match status" value="1"/>
</dbReference>
<dbReference type="SUPFAM" id="SSF48239">
    <property type="entry name" value="Terpenoid cyclases/Protein prenyltransferases"/>
    <property type="match status" value="1"/>
</dbReference>
<keyword evidence="1" id="KW-0812">Transmembrane</keyword>
<keyword evidence="1" id="KW-0472">Membrane</keyword>
<dbReference type="Gene3D" id="1.50.10.20">
    <property type="match status" value="1"/>
</dbReference>
<gene>
    <name evidence="4" type="ORF">ACFQHR_06545</name>
</gene>
<dbReference type="InterPro" id="IPR041246">
    <property type="entry name" value="Bact_MG10"/>
</dbReference>
<dbReference type="Gene3D" id="2.20.130.20">
    <property type="match status" value="1"/>
</dbReference>
<dbReference type="PROSITE" id="PS52016">
    <property type="entry name" value="TONB_DEPENDENT_REC_3"/>
    <property type="match status" value="1"/>
</dbReference>
<reference evidence="5" key="1">
    <citation type="journal article" date="2019" name="Int. J. Syst. Evol. Microbiol.">
        <title>The Global Catalogue of Microorganisms (GCM) 10K type strain sequencing project: providing services to taxonomists for standard genome sequencing and annotation.</title>
        <authorList>
            <consortium name="The Broad Institute Genomics Platform"/>
            <consortium name="The Broad Institute Genome Sequencing Center for Infectious Disease"/>
            <person name="Wu L."/>
            <person name="Ma J."/>
        </authorList>
    </citation>
    <scope>NUCLEOTIDE SEQUENCE [LARGE SCALE GENOMIC DNA]</scope>
    <source>
        <strain evidence="5">CGMCC 4.7393</strain>
    </source>
</reference>
<keyword evidence="1" id="KW-1134">Transmembrane beta strand</keyword>
<proteinExistence type="inferred from homology"/>
<keyword evidence="1" id="KW-0998">Cell outer membrane</keyword>
<dbReference type="InterPro" id="IPR037066">
    <property type="entry name" value="Plug_dom_sf"/>
</dbReference>
<dbReference type="InterPro" id="IPR051802">
    <property type="entry name" value="YfhM-like"/>
</dbReference>
<organism evidence="4 5">
    <name type="scientific">Rufibacter roseus</name>
    <dbReference type="NCBI Taxonomy" id="1567108"/>
    <lineage>
        <taxon>Bacteria</taxon>
        <taxon>Pseudomonadati</taxon>
        <taxon>Bacteroidota</taxon>
        <taxon>Cytophagia</taxon>
        <taxon>Cytophagales</taxon>
        <taxon>Hymenobacteraceae</taxon>
        <taxon>Rufibacter</taxon>
    </lineage>
</organism>
<name>A0ABW2DKJ1_9BACT</name>
<keyword evidence="5" id="KW-1185">Reference proteome</keyword>
<keyword evidence="1" id="KW-0813">Transport</keyword>
<dbReference type="Gene3D" id="2.60.40.1930">
    <property type="match status" value="1"/>
</dbReference>
<protein>
    <submittedName>
        <fullName evidence="4">Carboxypeptidase-like regulatory domain-containing protein</fullName>
    </submittedName>
</protein>
<dbReference type="Pfam" id="PF17973">
    <property type="entry name" value="bMG10"/>
    <property type="match status" value="1"/>
</dbReference>
<comment type="caution">
    <text evidence="4">The sequence shown here is derived from an EMBL/GenBank/DDBJ whole genome shotgun (WGS) entry which is preliminary data.</text>
</comment>
<dbReference type="Pfam" id="PF13715">
    <property type="entry name" value="CarbopepD_reg_2"/>
    <property type="match status" value="1"/>
</dbReference>
<dbReference type="InterPro" id="IPR023997">
    <property type="entry name" value="TonB-dep_OMP_SusC/RagA_CS"/>
</dbReference>
<comment type="similarity">
    <text evidence="1">Belongs to the TonB-dependent receptor family.</text>
</comment>
<dbReference type="InterPro" id="IPR008930">
    <property type="entry name" value="Terpenoid_cyclase/PrenylTrfase"/>
</dbReference>
<dbReference type="InterPro" id="IPR039426">
    <property type="entry name" value="TonB-dep_rcpt-like"/>
</dbReference>
<dbReference type="Gene3D" id="2.60.40.1120">
    <property type="entry name" value="Carboxypeptidase-like, regulatory domain"/>
    <property type="match status" value="1"/>
</dbReference>
<dbReference type="InterPro" id="IPR001599">
    <property type="entry name" value="Macroglobln_a2"/>
</dbReference>
<dbReference type="PANTHER" id="PTHR40094:SF1">
    <property type="entry name" value="UBIQUITIN DOMAIN-CONTAINING PROTEIN"/>
    <property type="match status" value="1"/>
</dbReference>
<dbReference type="EMBL" id="JBHSYQ010000003">
    <property type="protein sequence ID" value="MFC6997276.1"/>
    <property type="molecule type" value="Genomic_DNA"/>
</dbReference>